<keyword evidence="3 6" id="KW-1133">Transmembrane helix</keyword>
<dbReference type="EMBL" id="JAQQWE010000003">
    <property type="protein sequence ID" value="KAK7959152.1"/>
    <property type="molecule type" value="Genomic_DNA"/>
</dbReference>
<feature type="transmembrane region" description="Helical" evidence="6">
    <location>
        <begin position="987"/>
        <end position="1008"/>
    </location>
</feature>
<sequence>MATLRGLTSTEVEDDLADFFGTTEFNDRGCYFKESNPRWGTHEGSSQQATADNRLRVLNKIIKELERVERIRRAISKEPSERHLVECLEKSRQSWVGSEEYKEGIGKGLVNDWSGRKRHDTSPDLKFLEEVRSDLQRVTNSEPTFEVGFTHAFPPRSLELPRRIQRRPSETRVSRSQKSPTRLPTANERDEKAATAKPVEIEYDADEDFNAYLIQYERPSDNPNFEPSQMKALETKTRIAGSFPDQRIPIRHLLGEIEIKQPDENHQRATVEHRNKPSLPAGNLLKDPTPAANKIRYFHFPANNMAWAERAIALYYEDDEIPTSPGNQTKSKAARQSKIHTMLRPEYWRGQQQGDRGAPVHARHMRPLCETISLTTDDDTASRPKDVVLFMPFLHWETDRKRHTFASFVDTVTTNHNAEIDEFKRRSRGKAISDRKGLKKPVRFSQNVTDQEAPSQSSLMDLLSSLKKNLSHDQIPASESLQGETKPPVKGLDSFVDALNLKGHRLDIDEHRRVIARVPVKKDDQKKNQNRFGQYLSNAARLKFREPKGTSDQKDNQNRLGQYLIDAARLYEGITNYRDKKLLHKYLHVDPPIHPRRTLDQAYYWSLNTTQSRDRDQVVYRGTRAAVENLHQFDISQQVWPKHEEQKESWMSKHDDDGPCQECQANIRKISRLIMVDQLWLWVLDEHTILTFFPRIYGTNKNDVTGVHKSIRMRLEKVSKSRHPEQQMGSVWDLALIIFDECTNTFFDRTKTPDRQPQIIDDFSEAIGNVVSIDRIQYKTTSVTDHVKTNKQTIAFDRLWAWTEQWKANSSKKRKSRMSELHVSLLDINPEGKLQREIKDIIEELEIMIHINRTHRTILRGFIHQVIHIMDPNGQLKPRISLHTVNEEQTEGTGPNPRANNKGSRKPSDFVNEADYDRFETKAEELRGKVTSRIEELEELRRSAKSTSDSVRLIKDLLALKQQQASVVQAWQATQQTEETVAQGRSIMMFTVVTIVFAPLSFMTSVFGMNASEFSSENSLTVFEELRYILPVSAATILLVLFLAFNTYVRALVKAAYYRISANLMTMQAWGGYSVYKVWYANNSWRGEEQIDKAHTYARKKKRAAREEVLKERRDKNSQETGGAPTEEEQPGNSNGGSDGQGGGGGATTSTPQGNNDQWQGSDGVTANNGAAVPADAGKEPQTTE</sequence>
<evidence type="ECO:0000256" key="1">
    <source>
        <dbReference type="ARBA" id="ARBA00004141"/>
    </source>
</evidence>
<feature type="transmembrane region" description="Helical" evidence="6">
    <location>
        <begin position="1028"/>
        <end position="1049"/>
    </location>
</feature>
<comment type="subcellular location">
    <subcellularLocation>
        <location evidence="1">Membrane</location>
        <topology evidence="1">Multi-pass membrane protein</topology>
    </subcellularLocation>
</comment>
<name>A0ABR1QLC2_9PEZI</name>
<evidence type="ECO:0000256" key="4">
    <source>
        <dbReference type="ARBA" id="ARBA00023136"/>
    </source>
</evidence>
<feature type="compositionally biased region" description="Polar residues" evidence="5">
    <location>
        <begin position="444"/>
        <end position="454"/>
    </location>
</feature>
<dbReference type="GeneID" id="92073290"/>
<comment type="caution">
    <text evidence="7">The sequence shown here is derived from an EMBL/GenBank/DDBJ whole genome shotgun (WGS) entry which is preliminary data.</text>
</comment>
<feature type="compositionally biased region" description="Polar residues" evidence="5">
    <location>
        <begin position="174"/>
        <end position="184"/>
    </location>
</feature>
<dbReference type="SUPFAM" id="SSF144083">
    <property type="entry name" value="Magnesium transport protein CorA, transmembrane region"/>
    <property type="match status" value="1"/>
</dbReference>
<proteinExistence type="predicted"/>
<dbReference type="RefSeq" id="XP_066702855.1">
    <property type="nucleotide sequence ID" value="XM_066840228.1"/>
</dbReference>
<keyword evidence="8" id="KW-1185">Reference proteome</keyword>
<reference evidence="7 8" key="1">
    <citation type="submission" date="2023-01" db="EMBL/GenBank/DDBJ databases">
        <title>Analysis of 21 Apiospora genomes using comparative genomics revels a genus with tremendous synthesis potential of carbohydrate active enzymes and secondary metabolites.</title>
        <authorList>
            <person name="Sorensen T."/>
        </authorList>
    </citation>
    <scope>NUCLEOTIDE SEQUENCE [LARGE SCALE GENOMIC DNA]</scope>
    <source>
        <strain evidence="7 8">CBS 24483</strain>
    </source>
</reference>
<dbReference type="Gene3D" id="1.20.58.340">
    <property type="entry name" value="Magnesium transport protein CorA, transmembrane region"/>
    <property type="match status" value="1"/>
</dbReference>
<keyword evidence="4 6" id="KW-0472">Membrane</keyword>
<keyword evidence="2 6" id="KW-0812">Transmembrane</keyword>
<evidence type="ECO:0000256" key="5">
    <source>
        <dbReference type="SAM" id="MobiDB-lite"/>
    </source>
</evidence>
<evidence type="ECO:0000313" key="7">
    <source>
        <dbReference type="EMBL" id="KAK7959152.1"/>
    </source>
</evidence>
<feature type="region of interest" description="Disordered" evidence="5">
    <location>
        <begin position="426"/>
        <end position="457"/>
    </location>
</feature>
<feature type="non-terminal residue" evidence="7">
    <location>
        <position position="1185"/>
    </location>
</feature>
<feature type="compositionally biased region" description="Polar residues" evidence="5">
    <location>
        <begin position="1155"/>
        <end position="1169"/>
    </location>
</feature>
<dbReference type="PANTHER" id="PTHR47685:SF1">
    <property type="entry name" value="MAGNESIUM TRANSPORT PROTEIN CORA"/>
    <property type="match status" value="1"/>
</dbReference>
<feature type="compositionally biased region" description="Basic and acidic residues" evidence="5">
    <location>
        <begin position="159"/>
        <end position="173"/>
    </location>
</feature>
<feature type="region of interest" description="Disordered" evidence="5">
    <location>
        <begin position="885"/>
        <end position="914"/>
    </location>
</feature>
<feature type="compositionally biased region" description="Basic and acidic residues" evidence="5">
    <location>
        <begin position="1105"/>
        <end position="1118"/>
    </location>
</feature>
<evidence type="ECO:0000256" key="3">
    <source>
        <dbReference type="ARBA" id="ARBA00022989"/>
    </source>
</evidence>
<dbReference type="PANTHER" id="PTHR47685">
    <property type="entry name" value="MAGNESIUM TRANSPORT PROTEIN CORA"/>
    <property type="match status" value="1"/>
</dbReference>
<feature type="region of interest" description="Disordered" evidence="5">
    <location>
        <begin position="157"/>
        <end position="198"/>
    </location>
</feature>
<evidence type="ECO:0000313" key="8">
    <source>
        <dbReference type="Proteomes" id="UP001391051"/>
    </source>
</evidence>
<dbReference type="InterPro" id="IPR045863">
    <property type="entry name" value="CorA_TM1_TM2"/>
</dbReference>
<accession>A0ABR1QLC2</accession>
<dbReference type="InterPro" id="IPR002523">
    <property type="entry name" value="MgTranspt_CorA/ZnTranspt_ZntB"/>
</dbReference>
<organism evidence="7 8">
    <name type="scientific">Apiospora aurea</name>
    <dbReference type="NCBI Taxonomy" id="335848"/>
    <lineage>
        <taxon>Eukaryota</taxon>
        <taxon>Fungi</taxon>
        <taxon>Dikarya</taxon>
        <taxon>Ascomycota</taxon>
        <taxon>Pezizomycotina</taxon>
        <taxon>Sordariomycetes</taxon>
        <taxon>Xylariomycetidae</taxon>
        <taxon>Amphisphaeriales</taxon>
        <taxon>Apiosporaceae</taxon>
        <taxon>Apiospora</taxon>
    </lineage>
</organism>
<evidence type="ECO:0000256" key="2">
    <source>
        <dbReference type="ARBA" id="ARBA00022692"/>
    </source>
</evidence>
<dbReference type="Proteomes" id="UP001391051">
    <property type="component" value="Unassembled WGS sequence"/>
</dbReference>
<dbReference type="Pfam" id="PF01544">
    <property type="entry name" value="CorA"/>
    <property type="match status" value="1"/>
</dbReference>
<dbReference type="InterPro" id="IPR050829">
    <property type="entry name" value="CorA_MIT"/>
</dbReference>
<feature type="region of interest" description="Disordered" evidence="5">
    <location>
        <begin position="1096"/>
        <end position="1185"/>
    </location>
</feature>
<protein>
    <submittedName>
        <fullName evidence="7">Magnesium transport protein CorA- transmembrane region</fullName>
    </submittedName>
</protein>
<feature type="compositionally biased region" description="Gly residues" evidence="5">
    <location>
        <begin position="1134"/>
        <end position="1147"/>
    </location>
</feature>
<evidence type="ECO:0000256" key="6">
    <source>
        <dbReference type="SAM" id="Phobius"/>
    </source>
</evidence>
<gene>
    <name evidence="7" type="ORF">PG986_004006</name>
</gene>